<dbReference type="GO" id="GO:0006260">
    <property type="term" value="P:DNA replication"/>
    <property type="evidence" value="ECO:0007669"/>
    <property type="project" value="UniProtKB-KW"/>
</dbReference>
<evidence type="ECO:0000256" key="11">
    <source>
        <dbReference type="ARBA" id="ARBA00036904"/>
    </source>
</evidence>
<dbReference type="PROSITE" id="PS51462">
    <property type="entry name" value="NUDIX"/>
    <property type="match status" value="1"/>
</dbReference>
<evidence type="ECO:0000313" key="21">
    <source>
        <dbReference type="Proteomes" id="UP000192342"/>
    </source>
</evidence>
<dbReference type="STRING" id="1317117.ATO7_05095"/>
<name>A0A1Y1SI19_9GAMM</name>
<dbReference type="InterPro" id="IPR003561">
    <property type="entry name" value="Mutator_MutT"/>
</dbReference>
<dbReference type="EC" id="3.6.1.55" evidence="12"/>
<dbReference type="GO" id="GO:0009228">
    <property type="term" value="P:thiamine biosynthetic process"/>
    <property type="evidence" value="ECO:0007669"/>
    <property type="project" value="UniProtKB-KW"/>
</dbReference>
<dbReference type="SUPFAM" id="SSF55811">
    <property type="entry name" value="Nudix"/>
    <property type="match status" value="1"/>
</dbReference>
<sequence>MVRVAAGVLRRADGAVLLAQRPAGKIAAGRWEFPGGKIEAGESPREALERELAEEIGVRVQSARPLLCLRHAYTERTVELDTWLVEAWAGQAEGLENQALAWVQPAEMESYDVLEADGPIIDALKLPCALPITADRADADALLADLLRLAADGHRLIRLRAPRLSEEAYTALAMQAGPRLHALGSGLLIDRWQGVPAGTAGIAGVHLTAAAAQRIERSALPDAGWLFASCHNRAELERACALGAQALVIGPVHATATHPGAQILGLDGFAQLAAQANRPCYGLGGLAVSDAEAVFQHGGQGVAGISAYQHPR</sequence>
<dbReference type="InterPro" id="IPR020476">
    <property type="entry name" value="Nudix_hydrolase"/>
</dbReference>
<keyword evidence="5 18" id="KW-0479">Metal-binding</keyword>
<evidence type="ECO:0000256" key="2">
    <source>
        <dbReference type="ARBA" id="ARBA00005582"/>
    </source>
</evidence>
<evidence type="ECO:0000256" key="8">
    <source>
        <dbReference type="ARBA" id="ARBA00022842"/>
    </source>
</evidence>
<dbReference type="InterPro" id="IPR022998">
    <property type="entry name" value="ThiamineP_synth_TenI"/>
</dbReference>
<dbReference type="EMBL" id="AQQV01000001">
    <property type="protein sequence ID" value="ORE89228.1"/>
    <property type="molecule type" value="Genomic_DNA"/>
</dbReference>
<dbReference type="InterPro" id="IPR000086">
    <property type="entry name" value="NUDIX_hydrolase_dom"/>
</dbReference>
<evidence type="ECO:0000256" key="3">
    <source>
        <dbReference type="ARBA" id="ARBA00022457"/>
    </source>
</evidence>
<dbReference type="InterPro" id="IPR013785">
    <property type="entry name" value="Aldolase_TIM"/>
</dbReference>
<gene>
    <name evidence="20" type="ORF">ATO7_05095</name>
</gene>
<comment type="cofactor">
    <cofactor evidence="1 18">
        <name>Mg(2+)</name>
        <dbReference type="ChEBI" id="CHEBI:18420"/>
    </cofactor>
</comment>
<organism evidence="20 21">
    <name type="scientific">Oceanococcus atlanticus</name>
    <dbReference type="NCBI Taxonomy" id="1317117"/>
    <lineage>
        <taxon>Bacteria</taxon>
        <taxon>Pseudomonadati</taxon>
        <taxon>Pseudomonadota</taxon>
        <taxon>Gammaproteobacteria</taxon>
        <taxon>Chromatiales</taxon>
        <taxon>Oceanococcaceae</taxon>
        <taxon>Oceanococcus</taxon>
    </lineage>
</organism>
<dbReference type="Pfam" id="PF14815">
    <property type="entry name" value="NUDIX_4"/>
    <property type="match status" value="1"/>
</dbReference>
<dbReference type="InterPro" id="IPR047127">
    <property type="entry name" value="MutT-like"/>
</dbReference>
<dbReference type="GO" id="GO:0044716">
    <property type="term" value="F:8-oxo-GDP phosphatase activity"/>
    <property type="evidence" value="ECO:0007669"/>
    <property type="project" value="TreeGrafter"/>
</dbReference>
<keyword evidence="9" id="KW-0234">DNA repair</keyword>
<dbReference type="PROSITE" id="PS00893">
    <property type="entry name" value="NUDIX_BOX"/>
    <property type="match status" value="1"/>
</dbReference>
<keyword evidence="21" id="KW-1185">Reference proteome</keyword>
<dbReference type="InterPro" id="IPR015797">
    <property type="entry name" value="NUDIX_hydrolase-like_dom_sf"/>
</dbReference>
<dbReference type="PANTHER" id="PTHR47707">
    <property type="entry name" value="8-OXO-DGTP DIPHOSPHATASE"/>
    <property type="match status" value="1"/>
</dbReference>
<evidence type="ECO:0000256" key="13">
    <source>
        <dbReference type="ARBA" id="ARBA00040794"/>
    </source>
</evidence>
<dbReference type="Pfam" id="PF02581">
    <property type="entry name" value="TMP-TENI"/>
    <property type="match status" value="1"/>
</dbReference>
<dbReference type="GO" id="GO:0035539">
    <property type="term" value="F:8-oxo-7,8-dihydrodeoxyguanosine triphosphate pyrophosphatase activity"/>
    <property type="evidence" value="ECO:0007669"/>
    <property type="project" value="UniProtKB-EC"/>
</dbReference>
<accession>A0A1Y1SI19</accession>
<dbReference type="CDD" id="cd03425">
    <property type="entry name" value="NUDIX_MutT_NudA_like"/>
    <property type="match status" value="1"/>
</dbReference>
<dbReference type="InterPro" id="IPR036206">
    <property type="entry name" value="ThiamineP_synth_sf"/>
</dbReference>
<evidence type="ECO:0000256" key="5">
    <source>
        <dbReference type="ARBA" id="ARBA00022723"/>
    </source>
</evidence>
<keyword evidence="8 18" id="KW-0460">Magnesium</keyword>
<dbReference type="NCBIfam" id="TIGR00586">
    <property type="entry name" value="mutt"/>
    <property type="match status" value="1"/>
</dbReference>
<dbReference type="CDD" id="cd00564">
    <property type="entry name" value="TMP_TenI"/>
    <property type="match status" value="1"/>
</dbReference>
<evidence type="ECO:0000256" key="18">
    <source>
        <dbReference type="PIRSR" id="PIRSR603561-2"/>
    </source>
</evidence>
<feature type="binding site" evidence="17">
    <location>
        <begin position="32"/>
        <end position="35"/>
    </location>
    <ligand>
        <name>8-oxo-dGTP</name>
        <dbReference type="ChEBI" id="CHEBI:77896"/>
    </ligand>
</feature>
<dbReference type="GO" id="GO:0044715">
    <property type="term" value="F:8-oxo-dGDP phosphatase activity"/>
    <property type="evidence" value="ECO:0007669"/>
    <property type="project" value="TreeGrafter"/>
</dbReference>
<dbReference type="FunFam" id="3.90.79.10:FF:000014">
    <property type="entry name" value="8-oxo-dGTP diphosphatase MutT"/>
    <property type="match status" value="1"/>
</dbReference>
<evidence type="ECO:0000256" key="9">
    <source>
        <dbReference type="ARBA" id="ARBA00023204"/>
    </source>
</evidence>
<evidence type="ECO:0000313" key="20">
    <source>
        <dbReference type="EMBL" id="ORE89228.1"/>
    </source>
</evidence>
<feature type="domain" description="Nudix hydrolase" evidence="19">
    <location>
        <begin position="1"/>
        <end position="128"/>
    </location>
</feature>
<feature type="binding site" evidence="18">
    <location>
        <position position="55"/>
    </location>
    <ligand>
        <name>Mg(2+)</name>
        <dbReference type="ChEBI" id="CHEBI:18420"/>
    </ligand>
</feature>
<evidence type="ECO:0000256" key="4">
    <source>
        <dbReference type="ARBA" id="ARBA00022705"/>
    </source>
</evidence>
<evidence type="ECO:0000256" key="17">
    <source>
        <dbReference type="PIRSR" id="PIRSR603561-1"/>
    </source>
</evidence>
<dbReference type="InterPro" id="IPR029119">
    <property type="entry name" value="MutY_C"/>
</dbReference>
<dbReference type="PANTHER" id="PTHR47707:SF1">
    <property type="entry name" value="NUDIX HYDROLASE FAMILY PROTEIN"/>
    <property type="match status" value="1"/>
</dbReference>
<feature type="binding site" evidence="18">
    <location>
        <position position="35"/>
    </location>
    <ligand>
        <name>Mg(2+)</name>
        <dbReference type="ChEBI" id="CHEBI:18420"/>
    </ligand>
</feature>
<dbReference type="Proteomes" id="UP000192342">
    <property type="component" value="Unassembled WGS sequence"/>
</dbReference>
<dbReference type="SUPFAM" id="SSF51391">
    <property type="entry name" value="Thiamin phosphate synthase"/>
    <property type="match status" value="1"/>
</dbReference>
<dbReference type="Gene3D" id="3.90.79.10">
    <property type="entry name" value="Nucleoside Triphosphate Pyrophosphohydrolase"/>
    <property type="match status" value="1"/>
</dbReference>
<proteinExistence type="inferred from homology"/>
<dbReference type="InterPro" id="IPR020084">
    <property type="entry name" value="NUDIX_hydrolase_CS"/>
</dbReference>
<dbReference type="NCBIfam" id="NF006530">
    <property type="entry name" value="PRK08999.1"/>
    <property type="match status" value="1"/>
</dbReference>
<keyword evidence="6" id="KW-0227">DNA damage</keyword>
<comment type="catalytic activity">
    <reaction evidence="10">
        <text>8-oxo-dGTP + H2O = 8-oxo-dGMP + diphosphate + H(+)</text>
        <dbReference type="Rhea" id="RHEA:31575"/>
        <dbReference type="ChEBI" id="CHEBI:15377"/>
        <dbReference type="ChEBI" id="CHEBI:15378"/>
        <dbReference type="ChEBI" id="CHEBI:33019"/>
        <dbReference type="ChEBI" id="CHEBI:63224"/>
        <dbReference type="ChEBI" id="CHEBI:77896"/>
        <dbReference type="EC" id="3.6.1.55"/>
    </reaction>
</comment>
<evidence type="ECO:0000256" key="15">
    <source>
        <dbReference type="ARBA" id="ARBA00041979"/>
    </source>
</evidence>
<evidence type="ECO:0000256" key="10">
    <source>
        <dbReference type="ARBA" id="ARBA00035861"/>
    </source>
</evidence>
<reference evidence="20 21" key="1">
    <citation type="submission" date="2013-04" db="EMBL/GenBank/DDBJ databases">
        <title>Oceanococcus atlanticus 22II-S10r2 Genome Sequencing.</title>
        <authorList>
            <person name="Lai Q."/>
            <person name="Li G."/>
            <person name="Shao Z."/>
        </authorList>
    </citation>
    <scope>NUCLEOTIDE SEQUENCE [LARGE SCALE GENOMIC DNA]</scope>
    <source>
        <strain evidence="20 21">22II-S10r2</strain>
    </source>
</reference>
<dbReference type="GO" id="GO:0046872">
    <property type="term" value="F:metal ion binding"/>
    <property type="evidence" value="ECO:0007669"/>
    <property type="project" value="UniProtKB-KW"/>
</dbReference>
<dbReference type="PRINTS" id="PR00502">
    <property type="entry name" value="NUDIXFAMILY"/>
</dbReference>
<dbReference type="Gene3D" id="3.20.20.70">
    <property type="entry name" value="Aldolase class I"/>
    <property type="match status" value="1"/>
</dbReference>
<keyword evidence="7" id="KW-0378">Hydrolase</keyword>
<comment type="caution">
    <text evidence="20">The sequence shown here is derived from an EMBL/GenBank/DDBJ whole genome shotgun (WGS) entry which is preliminary data.</text>
</comment>
<dbReference type="GO" id="GO:0006281">
    <property type="term" value="P:DNA repair"/>
    <property type="evidence" value="ECO:0007669"/>
    <property type="project" value="UniProtKB-KW"/>
</dbReference>
<comment type="similarity">
    <text evidence="2">Belongs to the Nudix hydrolase family.</text>
</comment>
<evidence type="ECO:0000256" key="1">
    <source>
        <dbReference type="ARBA" id="ARBA00001946"/>
    </source>
</evidence>
<evidence type="ECO:0000256" key="16">
    <source>
        <dbReference type="ARBA" id="ARBA00042798"/>
    </source>
</evidence>
<feature type="binding site" evidence="17">
    <location>
        <position position="21"/>
    </location>
    <ligand>
        <name>8-oxo-dGTP</name>
        <dbReference type="ChEBI" id="CHEBI:77896"/>
    </ligand>
</feature>
<keyword evidence="4" id="KW-0235">DNA replication</keyword>
<evidence type="ECO:0000256" key="12">
    <source>
        <dbReference type="ARBA" id="ARBA00038905"/>
    </source>
</evidence>
<protein>
    <recommendedName>
        <fullName evidence="13">8-oxo-dGTP diphosphatase</fullName>
        <ecNumber evidence="12">3.6.1.55</ecNumber>
    </recommendedName>
    <alternativeName>
        <fullName evidence="16">7,8-dihydro-8-oxoguanine-triphosphatase</fullName>
    </alternativeName>
    <alternativeName>
        <fullName evidence="15">Mutator protein MutT</fullName>
    </alternativeName>
    <alternativeName>
        <fullName evidence="14">dGTP pyrophosphohydrolase</fullName>
    </alternativeName>
</protein>
<keyword evidence="3" id="KW-0515">Mutator protein</keyword>
<evidence type="ECO:0000256" key="7">
    <source>
        <dbReference type="ARBA" id="ARBA00022801"/>
    </source>
</evidence>
<dbReference type="AlphaFoldDB" id="A0A1Y1SI19"/>
<comment type="catalytic activity">
    <reaction evidence="11">
        <text>8-oxo-GTP + H2O = 8-oxo-GMP + diphosphate + H(+)</text>
        <dbReference type="Rhea" id="RHEA:67616"/>
        <dbReference type="ChEBI" id="CHEBI:15377"/>
        <dbReference type="ChEBI" id="CHEBI:15378"/>
        <dbReference type="ChEBI" id="CHEBI:33019"/>
        <dbReference type="ChEBI" id="CHEBI:143553"/>
        <dbReference type="ChEBI" id="CHEBI:145694"/>
    </reaction>
</comment>
<evidence type="ECO:0000256" key="6">
    <source>
        <dbReference type="ARBA" id="ARBA00022763"/>
    </source>
</evidence>
<evidence type="ECO:0000259" key="19">
    <source>
        <dbReference type="PROSITE" id="PS51462"/>
    </source>
</evidence>
<evidence type="ECO:0000256" key="14">
    <source>
        <dbReference type="ARBA" id="ARBA00041592"/>
    </source>
</evidence>
<dbReference type="GO" id="GO:0008413">
    <property type="term" value="F:8-oxo-7,8-dihydroguanosine triphosphate pyrophosphatase activity"/>
    <property type="evidence" value="ECO:0007669"/>
    <property type="project" value="InterPro"/>
</dbReference>